<dbReference type="GO" id="GO:0005930">
    <property type="term" value="C:axoneme"/>
    <property type="evidence" value="ECO:0007669"/>
    <property type="project" value="UniProtKB-SubCell"/>
</dbReference>
<evidence type="ECO:0000313" key="3">
    <source>
        <dbReference type="Proteomes" id="UP000256970"/>
    </source>
</evidence>
<dbReference type="EMBL" id="FNXT01000885">
    <property type="protein sequence ID" value="SZX68835.1"/>
    <property type="molecule type" value="Genomic_DNA"/>
</dbReference>
<evidence type="ECO:0000313" key="2">
    <source>
        <dbReference type="EMBL" id="SZX68835.1"/>
    </source>
</evidence>
<dbReference type="Proteomes" id="UP000256970">
    <property type="component" value="Unassembled WGS sequence"/>
</dbReference>
<gene>
    <name evidence="2" type="ORF">BQ4739_LOCUS9153</name>
</gene>
<protein>
    <recommendedName>
        <fullName evidence="4">F-box domain-containing protein</fullName>
    </recommendedName>
</protein>
<sequence>MSGHLIPRPASTDAAPICQQRQQDSVQPAADLQKLARSIAAECCRDLHIRTVPPLRIQGIHKLALICSWLQRQAGLVSSIEVYYPHLWRCEFKDSDTCFDTAEQLLTLSLQTAAGAQLRSFSTRIVRSPALLCALPAAALTRLELQHSSAWRSSLDLNSSSIAAALTQLSNLRSLQLAGSVGDACMAAVGQLAKLTGLSVDSDRTSCQAAGSCHQQMLPPQLQQMTLKVSNGGAARITLQHVTALRDLNLLLVDCRAAAGSSLPASLTALTLGVYTTPPGEALVATVLSALTTATIPAPGAAAAAASMQHLNMTALQQLQRLTASNCLQQPQLLVSLSAVTALTYISLQYDATFAVQAAPAWQHLSALHSLYLQVGDDLEESGGLDPTQSLLLLQGLAAATSLTCLVIEGRIVHDSMQLCALDWPYSPAGAMP</sequence>
<keyword evidence="3" id="KW-1185">Reference proteome</keyword>
<evidence type="ECO:0008006" key="4">
    <source>
        <dbReference type="Google" id="ProtNLM"/>
    </source>
</evidence>
<reference evidence="2 3" key="1">
    <citation type="submission" date="2016-10" db="EMBL/GenBank/DDBJ databases">
        <authorList>
            <person name="Cai Z."/>
        </authorList>
    </citation>
    <scope>NUCLEOTIDE SEQUENCE [LARGE SCALE GENOMIC DNA]</scope>
</reference>
<dbReference type="SUPFAM" id="SSF52047">
    <property type="entry name" value="RNI-like"/>
    <property type="match status" value="1"/>
</dbReference>
<evidence type="ECO:0000256" key="1">
    <source>
        <dbReference type="ARBA" id="ARBA00004430"/>
    </source>
</evidence>
<accession>A0A383VTL5</accession>
<name>A0A383VTL5_TETOB</name>
<dbReference type="AlphaFoldDB" id="A0A383VTL5"/>
<dbReference type="Gene3D" id="3.80.10.10">
    <property type="entry name" value="Ribonuclease Inhibitor"/>
    <property type="match status" value="1"/>
</dbReference>
<organism evidence="2 3">
    <name type="scientific">Tetradesmus obliquus</name>
    <name type="common">Green alga</name>
    <name type="synonym">Acutodesmus obliquus</name>
    <dbReference type="NCBI Taxonomy" id="3088"/>
    <lineage>
        <taxon>Eukaryota</taxon>
        <taxon>Viridiplantae</taxon>
        <taxon>Chlorophyta</taxon>
        <taxon>core chlorophytes</taxon>
        <taxon>Chlorophyceae</taxon>
        <taxon>CS clade</taxon>
        <taxon>Sphaeropleales</taxon>
        <taxon>Scenedesmaceae</taxon>
        <taxon>Tetradesmus</taxon>
    </lineage>
</organism>
<dbReference type="InterPro" id="IPR032675">
    <property type="entry name" value="LRR_dom_sf"/>
</dbReference>
<comment type="subcellular location">
    <subcellularLocation>
        <location evidence="1">Cytoplasm</location>
        <location evidence="1">Cytoskeleton</location>
        <location evidence="1">Cilium axoneme</location>
    </subcellularLocation>
</comment>
<proteinExistence type="predicted"/>